<evidence type="ECO:0000313" key="1">
    <source>
        <dbReference type="EMBL" id="CAI2796196.1"/>
    </source>
</evidence>
<dbReference type="HOGENOM" id="CLU_2587033_0_0_6"/>
<dbReference type="Proteomes" id="UP001152918">
    <property type="component" value="Chromosome"/>
</dbReference>
<sequence>MQQRVVVEVIGWFNVDYLEQHIGLLWIGQVGFEGCAQYMAQPIDLQLPSVIGTLELYCALPRVRCEHDGQPKGVQCFRRK</sequence>
<proteinExistence type="predicted"/>
<dbReference type="AlphaFoldDB" id="C3K5N4"/>
<organism evidence="2">
    <name type="scientific">Pseudomonas fluorescens (strain SBW25)</name>
    <dbReference type="NCBI Taxonomy" id="216595"/>
    <lineage>
        <taxon>Bacteria</taxon>
        <taxon>Pseudomonadati</taxon>
        <taxon>Pseudomonadota</taxon>
        <taxon>Gammaproteobacteria</taxon>
        <taxon>Pseudomonadales</taxon>
        <taxon>Pseudomonadaceae</taxon>
        <taxon>Pseudomonas</taxon>
    </lineage>
</organism>
<reference evidence="2" key="1">
    <citation type="journal article" date="2009" name="Genome Biol.">
        <title>Genomic and genetic analyses of diversity and plant interactions of Pseudomonas fluorescens.</title>
        <authorList>
            <person name="Silby M.W."/>
            <person name="Cerdeno-Tarraga A.M."/>
            <person name="Vernikos G.S."/>
            <person name="Giddens S.R."/>
            <person name="Jackson R.W."/>
            <person name="Preston G.M."/>
            <person name="Zhang X.X."/>
            <person name="Moon C.D."/>
            <person name="Gehrig S.M."/>
            <person name="Godfrey S.A."/>
            <person name="Knight C.G."/>
            <person name="Malone J.G."/>
            <person name="Robinson Z."/>
            <person name="Spiers A.J."/>
            <person name="Harris S."/>
            <person name="Challis G.L."/>
            <person name="Yaxley A.M."/>
            <person name="Harris D."/>
            <person name="Seeger K."/>
            <person name="Murphy L."/>
            <person name="Rutter S."/>
            <person name="Squares R."/>
            <person name="Quail M.A."/>
            <person name="Saunders E."/>
            <person name="Mavromatis K."/>
            <person name="Brettin T.S."/>
            <person name="Bentley S.D."/>
            <person name="Hothersall J."/>
            <person name="Stephens E."/>
            <person name="Thomas C.M."/>
            <person name="Parkhill J."/>
            <person name="Levy S.B."/>
            <person name="Rainey P.B."/>
            <person name="Thomson N.R."/>
        </authorList>
    </citation>
    <scope>NUCLEOTIDE SEQUENCE [LARGE SCALE GENOMIC DNA]</scope>
    <source>
        <strain evidence="2">SBW25</strain>
    </source>
</reference>
<evidence type="ECO:0000313" key="2">
    <source>
        <dbReference type="EMBL" id="CAY48163.1"/>
    </source>
</evidence>
<dbReference type="KEGG" id="pfs:PFLU_1918"/>
<dbReference type="EMBL" id="AM181176">
    <property type="protein sequence ID" value="CAY48163.1"/>
    <property type="molecule type" value="Genomic_DNA"/>
</dbReference>
<reference evidence="1" key="2">
    <citation type="submission" date="2023-10" db="EMBL/GenBank/DDBJ databases">
        <authorList>
            <person name="Fortmann-Grote C."/>
        </authorList>
    </citation>
    <scope>NUCLEOTIDE SEQUENCE</scope>
    <source>
        <strain evidence="1">SBW25</strain>
    </source>
</reference>
<protein>
    <submittedName>
        <fullName evidence="2">Uncharacterized protein</fullName>
    </submittedName>
</protein>
<name>C3K5N4_PSEFS</name>
<dbReference type="EMBL" id="OV986001">
    <property type="protein sequence ID" value="CAI2796196.1"/>
    <property type="molecule type" value="Genomic_DNA"/>
</dbReference>
<accession>C3K5N4</accession>
<gene>
    <name evidence="2" type="ordered locus">PFLU_1918</name>
</gene>